<feature type="active site" evidence="15">
    <location>
        <position position="140"/>
    </location>
</feature>
<reference evidence="19 20" key="1">
    <citation type="submission" date="2019-08" db="EMBL/GenBank/DDBJ databases">
        <title>Genome sequencing of Paenibacillus faecis DSM 23593(T).</title>
        <authorList>
            <person name="Kook J.-K."/>
            <person name="Park S.-N."/>
            <person name="Lim Y.K."/>
        </authorList>
    </citation>
    <scope>NUCLEOTIDE SEQUENCE [LARGE SCALE GENOMIC DNA]</scope>
    <source>
        <strain evidence="19 20">DSM 23593</strain>
    </source>
</reference>
<keyword evidence="13 14" id="KW-0961">Cell wall biogenesis/degradation</keyword>
<feature type="binding site" evidence="16">
    <location>
        <position position="259"/>
    </location>
    <ligand>
        <name>Mg(2+)</name>
        <dbReference type="ChEBI" id="CHEBI:18420"/>
        <label>2</label>
    </ligand>
</feature>
<feature type="active site" evidence="15">
    <location>
        <position position="13"/>
    </location>
</feature>
<dbReference type="UniPathway" id="UPA00219"/>
<dbReference type="NCBIfam" id="TIGR01205">
    <property type="entry name" value="D_ala_D_alaTIGR"/>
    <property type="match status" value="1"/>
</dbReference>
<dbReference type="EMBL" id="VSDO01000003">
    <property type="protein sequence ID" value="TYA12049.1"/>
    <property type="molecule type" value="Genomic_DNA"/>
</dbReference>
<dbReference type="EC" id="6.3.2.4" evidence="14"/>
<dbReference type="InterPro" id="IPR016185">
    <property type="entry name" value="PreATP-grasp_dom_sf"/>
</dbReference>
<evidence type="ECO:0000256" key="17">
    <source>
        <dbReference type="PROSITE-ProRule" id="PRU00409"/>
    </source>
</evidence>
<dbReference type="Gene3D" id="3.30.1490.20">
    <property type="entry name" value="ATP-grasp fold, A domain"/>
    <property type="match status" value="1"/>
</dbReference>
<sequence length="309" mass="34080">MRVGIIMGGVSSEYEVSLMTGREMVAHLDRKKYDVLPIIVTKREELIDRVRDIDFALLALHGAFGEDGTVQGALETLGVPYSGSGVLSSSLCMDKDLSKMLMRAEGIPTPDWRRLSLENWQEQAAGAGFPVFVKPNNGGSSIGVRRADHEEDLYGAVTEAFRWDRTVIVESMIEGQEITCSIVDGEFLPVLGIRAARADWFDYDAKYTDGGAEEAPISLPHEVYSRVRETALACCRLFKCGVYARIDMILHNDTPFVLEVNTLPGMTKTSLLPRSAEAAGWTYAELLDRIIEGSLRERGKGGIRDDNNG</sequence>
<evidence type="ECO:0000256" key="9">
    <source>
        <dbReference type="ARBA" id="ARBA00022842"/>
    </source>
</evidence>
<dbReference type="SUPFAM" id="SSF52440">
    <property type="entry name" value="PreATP-grasp domain"/>
    <property type="match status" value="1"/>
</dbReference>
<dbReference type="Pfam" id="PF01820">
    <property type="entry name" value="Dala_Dala_lig_N"/>
    <property type="match status" value="2"/>
</dbReference>
<dbReference type="InterPro" id="IPR011095">
    <property type="entry name" value="Dala_Dala_lig_C"/>
</dbReference>
<keyword evidence="5 14" id="KW-0436">Ligase</keyword>
<evidence type="ECO:0000256" key="6">
    <source>
        <dbReference type="ARBA" id="ARBA00022723"/>
    </source>
</evidence>
<dbReference type="Gene3D" id="3.40.50.20">
    <property type="match status" value="1"/>
</dbReference>
<dbReference type="SUPFAM" id="SSF56059">
    <property type="entry name" value="Glutathione synthetase ATP-binding domain-like"/>
    <property type="match status" value="1"/>
</dbReference>
<evidence type="ECO:0000256" key="13">
    <source>
        <dbReference type="ARBA" id="ARBA00023316"/>
    </source>
</evidence>
<dbReference type="AlphaFoldDB" id="A0A5D0CQ20"/>
<gene>
    <name evidence="14" type="primary">ddl</name>
    <name evidence="19" type="ORF">FRY98_15040</name>
</gene>
<dbReference type="InterPro" id="IPR011127">
    <property type="entry name" value="Dala_Dala_lig_N"/>
</dbReference>
<feature type="domain" description="ATP-grasp" evidence="18">
    <location>
        <begin position="99"/>
        <end position="292"/>
    </location>
</feature>
<keyword evidence="10 14" id="KW-0133">Cell shape</keyword>
<dbReference type="GO" id="GO:0009252">
    <property type="term" value="P:peptidoglycan biosynthetic process"/>
    <property type="evidence" value="ECO:0007669"/>
    <property type="project" value="UniProtKB-UniRule"/>
</dbReference>
<dbReference type="FunFam" id="3.40.50.20:FF:000031">
    <property type="entry name" value="D-alanine--D-alanine ligase"/>
    <property type="match status" value="1"/>
</dbReference>
<dbReference type="PROSITE" id="PS00843">
    <property type="entry name" value="DALA_DALA_LIGASE_1"/>
    <property type="match status" value="1"/>
</dbReference>
<keyword evidence="9 16" id="KW-0460">Magnesium</keyword>
<dbReference type="Gene3D" id="3.30.470.20">
    <property type="entry name" value="ATP-grasp fold, B domain"/>
    <property type="match status" value="1"/>
</dbReference>
<dbReference type="Pfam" id="PF07478">
    <property type="entry name" value="Dala_Dala_lig_C"/>
    <property type="match status" value="1"/>
</dbReference>
<evidence type="ECO:0000313" key="19">
    <source>
        <dbReference type="EMBL" id="TYA12049.1"/>
    </source>
</evidence>
<keyword evidence="7 17" id="KW-0547">Nucleotide-binding</keyword>
<comment type="pathway">
    <text evidence="14">Cell wall biogenesis; peptidoglycan biosynthesis.</text>
</comment>
<dbReference type="PANTHER" id="PTHR23132:SF23">
    <property type="entry name" value="D-ALANINE--D-ALANINE LIGASE B"/>
    <property type="match status" value="1"/>
</dbReference>
<keyword evidence="6 16" id="KW-0479">Metal-binding</keyword>
<dbReference type="PIRSF" id="PIRSF039102">
    <property type="entry name" value="Ddl/VanB"/>
    <property type="match status" value="1"/>
</dbReference>
<comment type="function">
    <text evidence="14">Cell wall formation.</text>
</comment>
<evidence type="ECO:0000256" key="16">
    <source>
        <dbReference type="PIRSR" id="PIRSR039102-3"/>
    </source>
</evidence>
<dbReference type="NCBIfam" id="NF002378">
    <property type="entry name" value="PRK01372.1"/>
    <property type="match status" value="1"/>
</dbReference>
<dbReference type="InterPro" id="IPR000291">
    <property type="entry name" value="D-Ala_lig_Van_CS"/>
</dbReference>
<keyword evidence="4 14" id="KW-0963">Cytoplasm</keyword>
<dbReference type="PANTHER" id="PTHR23132">
    <property type="entry name" value="D-ALANINE--D-ALANINE LIGASE"/>
    <property type="match status" value="1"/>
</dbReference>
<feature type="binding site" evidence="16">
    <location>
        <position position="261"/>
    </location>
    <ligand>
        <name>Mg(2+)</name>
        <dbReference type="ChEBI" id="CHEBI:18420"/>
        <label>2</label>
    </ligand>
</feature>
<evidence type="ECO:0000256" key="14">
    <source>
        <dbReference type="HAMAP-Rule" id="MF_00047"/>
    </source>
</evidence>
<organism evidence="19 20">
    <name type="scientific">Paenibacillus faecis</name>
    <dbReference type="NCBI Taxonomy" id="862114"/>
    <lineage>
        <taxon>Bacteria</taxon>
        <taxon>Bacillati</taxon>
        <taxon>Bacillota</taxon>
        <taxon>Bacilli</taxon>
        <taxon>Bacillales</taxon>
        <taxon>Paenibacillaceae</taxon>
        <taxon>Paenibacillus</taxon>
    </lineage>
</organism>
<comment type="caution">
    <text evidence="19">The sequence shown here is derived from an EMBL/GenBank/DDBJ whole genome shotgun (WGS) entry which is preliminary data.</text>
</comment>
<dbReference type="InterPro" id="IPR011761">
    <property type="entry name" value="ATP-grasp"/>
</dbReference>
<evidence type="ECO:0000256" key="1">
    <source>
        <dbReference type="ARBA" id="ARBA00001936"/>
    </source>
</evidence>
<evidence type="ECO:0000256" key="10">
    <source>
        <dbReference type="ARBA" id="ARBA00022960"/>
    </source>
</evidence>
<feature type="active site" evidence="15">
    <location>
        <position position="270"/>
    </location>
</feature>
<dbReference type="GO" id="GO:0008716">
    <property type="term" value="F:D-alanine-D-alanine ligase activity"/>
    <property type="evidence" value="ECO:0007669"/>
    <property type="project" value="UniProtKB-UniRule"/>
</dbReference>
<comment type="catalytic activity">
    <reaction evidence="14">
        <text>2 D-alanine + ATP = D-alanyl-D-alanine + ADP + phosphate + H(+)</text>
        <dbReference type="Rhea" id="RHEA:11224"/>
        <dbReference type="ChEBI" id="CHEBI:15378"/>
        <dbReference type="ChEBI" id="CHEBI:30616"/>
        <dbReference type="ChEBI" id="CHEBI:43474"/>
        <dbReference type="ChEBI" id="CHEBI:57416"/>
        <dbReference type="ChEBI" id="CHEBI:57822"/>
        <dbReference type="ChEBI" id="CHEBI:456216"/>
        <dbReference type="EC" id="6.3.2.4"/>
    </reaction>
</comment>
<evidence type="ECO:0000256" key="4">
    <source>
        <dbReference type="ARBA" id="ARBA00022490"/>
    </source>
</evidence>
<dbReference type="InterPro" id="IPR013815">
    <property type="entry name" value="ATP_grasp_subdomain_1"/>
</dbReference>
<feature type="binding site" evidence="16">
    <location>
        <position position="259"/>
    </location>
    <ligand>
        <name>Mg(2+)</name>
        <dbReference type="ChEBI" id="CHEBI:18420"/>
        <label>1</label>
    </ligand>
</feature>
<evidence type="ECO:0000256" key="12">
    <source>
        <dbReference type="ARBA" id="ARBA00023211"/>
    </source>
</evidence>
<proteinExistence type="inferred from homology"/>
<evidence type="ECO:0000259" key="18">
    <source>
        <dbReference type="PROSITE" id="PS50975"/>
    </source>
</evidence>
<protein>
    <recommendedName>
        <fullName evidence="14">D-alanine--D-alanine ligase</fullName>
        <ecNumber evidence="14">6.3.2.4</ecNumber>
    </recommendedName>
    <alternativeName>
        <fullName evidence="14">D-Ala-D-Ala ligase</fullName>
    </alternativeName>
    <alternativeName>
        <fullName evidence="14">D-alanylalanine synthetase</fullName>
    </alternativeName>
</protein>
<dbReference type="Proteomes" id="UP000325218">
    <property type="component" value="Unassembled WGS sequence"/>
</dbReference>
<evidence type="ECO:0000256" key="15">
    <source>
        <dbReference type="PIRSR" id="PIRSR039102-1"/>
    </source>
</evidence>
<evidence type="ECO:0000256" key="5">
    <source>
        <dbReference type="ARBA" id="ARBA00022598"/>
    </source>
</evidence>
<comment type="similarity">
    <text evidence="3 14">Belongs to the D-alanine--D-alanine ligase family.</text>
</comment>
<evidence type="ECO:0000256" key="2">
    <source>
        <dbReference type="ARBA" id="ARBA00004496"/>
    </source>
</evidence>
<keyword evidence="8 17" id="KW-0067">ATP-binding</keyword>
<dbReference type="PROSITE" id="PS00844">
    <property type="entry name" value="DALA_DALA_LIGASE_2"/>
    <property type="match status" value="1"/>
</dbReference>
<feature type="binding site" evidence="16">
    <location>
        <position position="247"/>
    </location>
    <ligand>
        <name>Mg(2+)</name>
        <dbReference type="ChEBI" id="CHEBI:18420"/>
        <label>1</label>
    </ligand>
</feature>
<dbReference type="GO" id="GO:0005524">
    <property type="term" value="F:ATP binding"/>
    <property type="evidence" value="ECO:0007669"/>
    <property type="project" value="UniProtKB-UniRule"/>
</dbReference>
<comment type="cofactor">
    <cofactor evidence="16">
        <name>Mg(2+)</name>
        <dbReference type="ChEBI" id="CHEBI:18420"/>
    </cofactor>
    <cofactor evidence="16">
        <name>Mn(2+)</name>
        <dbReference type="ChEBI" id="CHEBI:29035"/>
    </cofactor>
    <text evidence="16">Binds 2 magnesium or manganese ions per subunit.</text>
</comment>
<dbReference type="RefSeq" id="WP_148453337.1">
    <property type="nucleotide sequence ID" value="NZ_VSDO01000003.1"/>
</dbReference>
<keyword evidence="20" id="KW-1185">Reference proteome</keyword>
<comment type="cofactor">
    <cofactor evidence="1">
        <name>Mn(2+)</name>
        <dbReference type="ChEBI" id="CHEBI:29035"/>
    </cofactor>
</comment>
<keyword evidence="11 14" id="KW-0573">Peptidoglycan synthesis</keyword>
<evidence type="ECO:0000256" key="3">
    <source>
        <dbReference type="ARBA" id="ARBA00010871"/>
    </source>
</evidence>
<dbReference type="PROSITE" id="PS50975">
    <property type="entry name" value="ATP_GRASP"/>
    <property type="match status" value="1"/>
</dbReference>
<dbReference type="HAMAP" id="MF_00047">
    <property type="entry name" value="Dala_Dala_lig"/>
    <property type="match status" value="1"/>
</dbReference>
<dbReference type="GO" id="GO:0046872">
    <property type="term" value="F:metal ion binding"/>
    <property type="evidence" value="ECO:0007669"/>
    <property type="project" value="UniProtKB-KW"/>
</dbReference>
<accession>A0A5D0CQ20</accession>
<dbReference type="OrthoDB" id="9813261at2"/>
<dbReference type="GO" id="GO:0071555">
    <property type="term" value="P:cell wall organization"/>
    <property type="evidence" value="ECO:0007669"/>
    <property type="project" value="UniProtKB-KW"/>
</dbReference>
<evidence type="ECO:0000256" key="11">
    <source>
        <dbReference type="ARBA" id="ARBA00022984"/>
    </source>
</evidence>
<comment type="subcellular location">
    <subcellularLocation>
        <location evidence="2 14">Cytoplasm</location>
    </subcellularLocation>
</comment>
<evidence type="ECO:0000313" key="20">
    <source>
        <dbReference type="Proteomes" id="UP000325218"/>
    </source>
</evidence>
<name>A0A5D0CQ20_9BACL</name>
<evidence type="ECO:0000256" key="7">
    <source>
        <dbReference type="ARBA" id="ARBA00022741"/>
    </source>
</evidence>
<keyword evidence="12 16" id="KW-0464">Manganese</keyword>
<dbReference type="GO" id="GO:0005737">
    <property type="term" value="C:cytoplasm"/>
    <property type="evidence" value="ECO:0007669"/>
    <property type="project" value="UniProtKB-SubCell"/>
</dbReference>
<dbReference type="InterPro" id="IPR005905">
    <property type="entry name" value="D_ala_D_ala"/>
</dbReference>
<dbReference type="GO" id="GO:0008360">
    <property type="term" value="P:regulation of cell shape"/>
    <property type="evidence" value="ECO:0007669"/>
    <property type="project" value="UniProtKB-KW"/>
</dbReference>
<evidence type="ECO:0000256" key="8">
    <source>
        <dbReference type="ARBA" id="ARBA00022840"/>
    </source>
</evidence>